<accession>A0A7C5PR54</accession>
<dbReference type="AlphaFoldDB" id="A0A7C5PR54"/>
<name>A0A7C5PR54_9BACT</name>
<evidence type="ECO:0000256" key="1">
    <source>
        <dbReference type="ARBA" id="ARBA00023002"/>
    </source>
</evidence>
<dbReference type="PANTHER" id="PTHR43364:SF4">
    <property type="entry name" value="NAD(P)-LINKED OXIDOREDUCTASE SUPERFAMILY PROTEIN"/>
    <property type="match status" value="1"/>
</dbReference>
<proteinExistence type="predicted"/>
<dbReference type="InterPro" id="IPR050523">
    <property type="entry name" value="AKR_Detox_Biosynth"/>
</dbReference>
<organism evidence="3">
    <name type="scientific">Thermodesulfobium narugense</name>
    <dbReference type="NCBI Taxonomy" id="184064"/>
    <lineage>
        <taxon>Bacteria</taxon>
        <taxon>Pseudomonadati</taxon>
        <taxon>Thermodesulfobiota</taxon>
        <taxon>Thermodesulfobiia</taxon>
        <taxon>Thermodesulfobiales</taxon>
        <taxon>Thermodesulfobiaceae</taxon>
        <taxon>Thermodesulfobium</taxon>
    </lineage>
</organism>
<evidence type="ECO:0000313" key="3">
    <source>
        <dbReference type="EMBL" id="HHI66194.1"/>
    </source>
</evidence>
<protein>
    <submittedName>
        <fullName evidence="3">Aldo/keto reductase</fullName>
    </submittedName>
</protein>
<gene>
    <name evidence="3" type="ORF">ENL70_06585</name>
</gene>
<dbReference type="EMBL" id="DRUY01000220">
    <property type="protein sequence ID" value="HHI66194.1"/>
    <property type="molecule type" value="Genomic_DNA"/>
</dbReference>
<reference evidence="3" key="1">
    <citation type="journal article" date="2020" name="mSystems">
        <title>Genome- and Community-Level Interaction Insights into Carbon Utilization and Element Cycling Functions of Hydrothermarchaeota in Hydrothermal Sediment.</title>
        <authorList>
            <person name="Zhou Z."/>
            <person name="Liu Y."/>
            <person name="Xu W."/>
            <person name="Pan J."/>
            <person name="Luo Z.H."/>
            <person name="Li M."/>
        </authorList>
    </citation>
    <scope>NUCLEOTIDE SEQUENCE [LARGE SCALE GENOMIC DNA]</scope>
    <source>
        <strain evidence="3">SpSt-1019</strain>
    </source>
</reference>
<dbReference type="Pfam" id="PF00248">
    <property type="entry name" value="Aldo_ket_red"/>
    <property type="match status" value="1"/>
</dbReference>
<dbReference type="SUPFAM" id="SSF51430">
    <property type="entry name" value="NAD(P)-linked oxidoreductase"/>
    <property type="match status" value="1"/>
</dbReference>
<sequence length="326" mass="37133">MEYRRLGTSDIMISVIGLGTWAIGGWSWGGTDVEKSIEAIRAFIDNGGNFIDTAPVYGLGLAEEIVGKAIKGKREKVILATKCGLVWDTEKGSFFFQEEDKGVHRYLGKESIKKEVDESLKRLNTDYIDLYQIHWLDRTTPVEDIVDALLEIKKAGKVREIGICNAGTLEIEEFIRHIKIQSDQEKFNMIDMEARFDNIPYCVKNNISFIAYSPLEKGLLSGKITMDRTFPKEDARSYESRFSPQVRGKILNLLSEFDKLKTKYNITTAQLTLAWTRMIPGVSCLLVGARNVEQVLENLGSSEVFLEQKDWNYIFDYIERKAESIL</sequence>
<dbReference type="InterPro" id="IPR023210">
    <property type="entry name" value="NADP_OxRdtase_dom"/>
</dbReference>
<dbReference type="PANTHER" id="PTHR43364">
    <property type="entry name" value="NADH-SPECIFIC METHYLGLYOXAL REDUCTASE-RELATED"/>
    <property type="match status" value="1"/>
</dbReference>
<keyword evidence="1" id="KW-0560">Oxidoreductase</keyword>
<comment type="caution">
    <text evidence="3">The sequence shown here is derived from an EMBL/GenBank/DDBJ whole genome shotgun (WGS) entry which is preliminary data.</text>
</comment>
<dbReference type="GO" id="GO:0016491">
    <property type="term" value="F:oxidoreductase activity"/>
    <property type="evidence" value="ECO:0007669"/>
    <property type="project" value="UniProtKB-KW"/>
</dbReference>
<evidence type="ECO:0000259" key="2">
    <source>
        <dbReference type="Pfam" id="PF00248"/>
    </source>
</evidence>
<feature type="domain" description="NADP-dependent oxidoreductase" evidence="2">
    <location>
        <begin position="16"/>
        <end position="314"/>
    </location>
</feature>
<dbReference type="PRINTS" id="PR00069">
    <property type="entry name" value="ALDKETRDTASE"/>
</dbReference>
<dbReference type="Gene3D" id="3.20.20.100">
    <property type="entry name" value="NADP-dependent oxidoreductase domain"/>
    <property type="match status" value="1"/>
</dbReference>
<dbReference type="GO" id="GO:0005829">
    <property type="term" value="C:cytosol"/>
    <property type="evidence" value="ECO:0007669"/>
    <property type="project" value="TreeGrafter"/>
</dbReference>
<dbReference type="InterPro" id="IPR036812">
    <property type="entry name" value="NAD(P)_OxRdtase_dom_sf"/>
</dbReference>
<dbReference type="InterPro" id="IPR020471">
    <property type="entry name" value="AKR"/>
</dbReference>